<dbReference type="InterPro" id="IPR027417">
    <property type="entry name" value="P-loop_NTPase"/>
</dbReference>
<dbReference type="EMBL" id="DXBN01000015">
    <property type="protein sequence ID" value="HIZ52424.1"/>
    <property type="molecule type" value="Genomic_DNA"/>
</dbReference>
<dbReference type="AlphaFoldDB" id="A0A9D2JHB2"/>
<proteinExistence type="inferred from homology"/>
<dbReference type="Gene3D" id="3.40.50.300">
    <property type="entry name" value="P-loop containing nucleotide triphosphate hydrolases"/>
    <property type="match status" value="1"/>
</dbReference>
<evidence type="ECO:0000256" key="4">
    <source>
        <dbReference type="ARBA" id="ARBA00022840"/>
    </source>
</evidence>
<dbReference type="PANTHER" id="PTHR42798">
    <property type="entry name" value="LIPOPROTEIN-RELEASING SYSTEM ATP-BINDING PROTEIN LOLD"/>
    <property type="match status" value="1"/>
</dbReference>
<dbReference type="GO" id="GO:0022857">
    <property type="term" value="F:transmembrane transporter activity"/>
    <property type="evidence" value="ECO:0007669"/>
    <property type="project" value="UniProtKB-ARBA"/>
</dbReference>
<dbReference type="InterPro" id="IPR017871">
    <property type="entry name" value="ABC_transporter-like_CS"/>
</dbReference>
<evidence type="ECO:0000256" key="5">
    <source>
        <dbReference type="ARBA" id="ARBA00022970"/>
    </source>
</evidence>
<dbReference type="GO" id="GO:0006865">
    <property type="term" value="P:amino acid transport"/>
    <property type="evidence" value="ECO:0007669"/>
    <property type="project" value="UniProtKB-KW"/>
</dbReference>
<dbReference type="CDD" id="cd03255">
    <property type="entry name" value="ABC_MJ0796_LolCDE_FtsE"/>
    <property type="match status" value="1"/>
</dbReference>
<keyword evidence="4 7" id="KW-0067">ATP-binding</keyword>
<dbReference type="GO" id="GO:0098796">
    <property type="term" value="C:membrane protein complex"/>
    <property type="evidence" value="ECO:0007669"/>
    <property type="project" value="UniProtKB-ARBA"/>
</dbReference>
<evidence type="ECO:0000259" key="6">
    <source>
        <dbReference type="PROSITE" id="PS50893"/>
    </source>
</evidence>
<evidence type="ECO:0000313" key="8">
    <source>
        <dbReference type="Proteomes" id="UP000824063"/>
    </source>
</evidence>
<sequence length="256" mass="28597">MSLLSVKQLTKNYTGEVTVEVLKGIDLTVEKGEMVAIMGPSGSGKTTLLNCIATLDQPTTGEVLLANENPHLYQKNRLADFRRHNLGFVFQQYNLLAPLTVIENIVLPLTLDGEKPASMLKKAEDLLNELGISALRDKRIYQLSGGEMQRVAICRALIHNPMLILADEPTGNLDSKSADDVMGLLSQLNFERQVTTLMVTHDAFAASYCHRVVFIKDGRFYNEIYLGENRDEFYQKILTVLSHLGGRSHELLQADY</sequence>
<keyword evidence="3" id="KW-0547">Nucleotide-binding</keyword>
<dbReference type="FunFam" id="3.40.50.300:FF:000032">
    <property type="entry name" value="Export ABC transporter ATP-binding protein"/>
    <property type="match status" value="1"/>
</dbReference>
<gene>
    <name evidence="7" type="ORF">IAA20_00580</name>
</gene>
<dbReference type="SMART" id="SM00382">
    <property type="entry name" value="AAA"/>
    <property type="match status" value="1"/>
</dbReference>
<organism evidence="7 8">
    <name type="scientific">Candidatus Enterococcus avicola</name>
    <dbReference type="NCBI Taxonomy" id="2838561"/>
    <lineage>
        <taxon>Bacteria</taxon>
        <taxon>Bacillati</taxon>
        <taxon>Bacillota</taxon>
        <taxon>Bacilli</taxon>
        <taxon>Lactobacillales</taxon>
        <taxon>Enterococcaceae</taxon>
        <taxon>Enterococcus</taxon>
    </lineage>
</organism>
<name>A0A9D2JHB2_9ENTE</name>
<dbReference type="InterPro" id="IPR017911">
    <property type="entry name" value="MacB-like_ATP-bd"/>
</dbReference>
<comment type="caution">
    <text evidence="7">The sequence shown here is derived from an EMBL/GenBank/DDBJ whole genome shotgun (WGS) entry which is preliminary data.</text>
</comment>
<comment type="similarity">
    <text evidence="1">Belongs to the ABC transporter superfamily.</text>
</comment>
<evidence type="ECO:0000256" key="3">
    <source>
        <dbReference type="ARBA" id="ARBA00022741"/>
    </source>
</evidence>
<dbReference type="PANTHER" id="PTHR42798:SF7">
    <property type="entry name" value="ALPHA-D-RIBOSE 1-METHYLPHOSPHONATE 5-TRIPHOSPHATE SYNTHASE SUBUNIT PHNL"/>
    <property type="match status" value="1"/>
</dbReference>
<evidence type="ECO:0000256" key="2">
    <source>
        <dbReference type="ARBA" id="ARBA00022448"/>
    </source>
</evidence>
<dbReference type="InterPro" id="IPR003439">
    <property type="entry name" value="ABC_transporter-like_ATP-bd"/>
</dbReference>
<feature type="domain" description="ABC transporter" evidence="6">
    <location>
        <begin position="4"/>
        <end position="242"/>
    </location>
</feature>
<keyword evidence="2" id="KW-0813">Transport</keyword>
<dbReference type="InterPro" id="IPR003593">
    <property type="entry name" value="AAA+_ATPase"/>
</dbReference>
<dbReference type="SUPFAM" id="SSF52540">
    <property type="entry name" value="P-loop containing nucleoside triphosphate hydrolases"/>
    <property type="match status" value="1"/>
</dbReference>
<dbReference type="Pfam" id="PF00005">
    <property type="entry name" value="ABC_tran"/>
    <property type="match status" value="1"/>
</dbReference>
<dbReference type="GO" id="GO:0005524">
    <property type="term" value="F:ATP binding"/>
    <property type="evidence" value="ECO:0007669"/>
    <property type="project" value="UniProtKB-KW"/>
</dbReference>
<evidence type="ECO:0000256" key="1">
    <source>
        <dbReference type="ARBA" id="ARBA00005417"/>
    </source>
</evidence>
<dbReference type="PROSITE" id="PS50893">
    <property type="entry name" value="ABC_TRANSPORTER_2"/>
    <property type="match status" value="1"/>
</dbReference>
<keyword evidence="5" id="KW-0029">Amino-acid transport</keyword>
<evidence type="ECO:0000313" key="7">
    <source>
        <dbReference type="EMBL" id="HIZ52424.1"/>
    </source>
</evidence>
<accession>A0A9D2JHB2</accession>
<protein>
    <submittedName>
        <fullName evidence="7">ABC transporter ATP-binding protein</fullName>
    </submittedName>
</protein>
<reference evidence="7" key="2">
    <citation type="submission" date="2021-04" db="EMBL/GenBank/DDBJ databases">
        <authorList>
            <person name="Gilroy R."/>
        </authorList>
    </citation>
    <scope>NUCLEOTIDE SEQUENCE</scope>
    <source>
        <strain evidence="7">CHK172-16539</strain>
    </source>
</reference>
<dbReference type="PROSITE" id="PS00211">
    <property type="entry name" value="ABC_TRANSPORTER_1"/>
    <property type="match status" value="1"/>
</dbReference>
<dbReference type="GO" id="GO:0016887">
    <property type="term" value="F:ATP hydrolysis activity"/>
    <property type="evidence" value="ECO:0007669"/>
    <property type="project" value="InterPro"/>
</dbReference>
<reference evidence="7" key="1">
    <citation type="journal article" date="2021" name="PeerJ">
        <title>Extensive microbial diversity within the chicken gut microbiome revealed by metagenomics and culture.</title>
        <authorList>
            <person name="Gilroy R."/>
            <person name="Ravi A."/>
            <person name="Getino M."/>
            <person name="Pursley I."/>
            <person name="Horton D.L."/>
            <person name="Alikhan N.F."/>
            <person name="Baker D."/>
            <person name="Gharbi K."/>
            <person name="Hall N."/>
            <person name="Watson M."/>
            <person name="Adriaenssens E.M."/>
            <person name="Foster-Nyarko E."/>
            <person name="Jarju S."/>
            <person name="Secka A."/>
            <person name="Antonio M."/>
            <person name="Oren A."/>
            <person name="Chaudhuri R.R."/>
            <person name="La Ragione R."/>
            <person name="Hildebrand F."/>
            <person name="Pallen M.J."/>
        </authorList>
    </citation>
    <scope>NUCLEOTIDE SEQUENCE</scope>
    <source>
        <strain evidence="7">CHK172-16539</strain>
    </source>
</reference>
<dbReference type="Proteomes" id="UP000824063">
    <property type="component" value="Unassembled WGS sequence"/>
</dbReference>